<dbReference type="InterPro" id="IPR036188">
    <property type="entry name" value="FAD/NAD-bd_sf"/>
</dbReference>
<dbReference type="Pfam" id="PF07156">
    <property type="entry name" value="Prenylcys_lyase"/>
    <property type="match status" value="1"/>
</dbReference>
<reference evidence="10" key="1">
    <citation type="journal article" date="2023" name="GigaByte">
        <title>Genome assembly of the bearded iris, Iris pallida Lam.</title>
        <authorList>
            <person name="Bruccoleri R.E."/>
            <person name="Oakeley E.J."/>
            <person name="Faust A.M.E."/>
            <person name="Altorfer M."/>
            <person name="Dessus-Babus S."/>
            <person name="Burckhardt D."/>
            <person name="Oertli M."/>
            <person name="Naumann U."/>
            <person name="Petersen F."/>
            <person name="Wong J."/>
        </authorList>
    </citation>
    <scope>NUCLEOTIDE SEQUENCE</scope>
    <source>
        <strain evidence="10">GSM-AAB239-AS_SAM_17_03QT</strain>
    </source>
</reference>
<dbReference type="Gene3D" id="3.50.50.60">
    <property type="entry name" value="FAD/NAD(P)-binding domain"/>
    <property type="match status" value="1"/>
</dbReference>
<dbReference type="AlphaFoldDB" id="A0AAX6E2S6"/>
<keyword evidence="5" id="KW-0274">FAD</keyword>
<name>A0AAX6E2S6_IRIPA</name>
<evidence type="ECO:0000256" key="7">
    <source>
        <dbReference type="ARBA" id="ARBA00023180"/>
    </source>
</evidence>
<keyword evidence="7" id="KW-0325">Glycoprotein</keyword>
<comment type="cofactor">
    <cofactor evidence="1">
        <name>FAD</name>
        <dbReference type="ChEBI" id="CHEBI:57692"/>
    </cofactor>
</comment>
<dbReference type="InterPro" id="IPR017046">
    <property type="entry name" value="Prenylcysteine_Oxase1"/>
</dbReference>
<dbReference type="PANTHER" id="PTHR15944">
    <property type="entry name" value="FARNESYLCYSTEINE LYASE"/>
    <property type="match status" value="1"/>
</dbReference>
<evidence type="ECO:0000256" key="8">
    <source>
        <dbReference type="SAM" id="SignalP"/>
    </source>
</evidence>
<evidence type="ECO:0000256" key="3">
    <source>
        <dbReference type="ARBA" id="ARBA00022630"/>
    </source>
</evidence>
<sequence length="418" mass="46095">MSSPIKVPSMSSSASLLSLYSLLLLLLSTATATATEVCIVGSGIGGSSLAHFLKHYSDIDDVRIFERLGRVGGRTATVTIGGDTFEAGASILHPRNRHAADFASLLNLSRRSDSDSESDSWFGIWDGSRFVFKTLPPPTSGSSFVYRKTYSLLNSLVLFWRYGFSLLRMNRFVQEMVDRFCLYYSEFESRPVFDNVEEMLKWSGLHALTQRTLEQELTNAGLSSLLISELITVITRINYGQSVGISGLAGAVSIAGSDPGLWSVDGGNWQLAAGLINHSKTTLHLHEEISSIVDAGGYYVLNSVKGNNYSCKVTVIATPLDELNITIDPPVVVPSRKLQHTFTTFVRGLLNLTYFGFSHASDIPVLIGTLETPVVPFRVSLFSRNIVKKIWLIKCSRVHQRMTIRLIYFSAKGQKLYA</sequence>
<evidence type="ECO:0000256" key="2">
    <source>
        <dbReference type="ARBA" id="ARBA00009967"/>
    </source>
</evidence>
<keyword evidence="4 8" id="KW-0732">Signal</keyword>
<organism evidence="10 11">
    <name type="scientific">Iris pallida</name>
    <name type="common">Sweet iris</name>
    <dbReference type="NCBI Taxonomy" id="29817"/>
    <lineage>
        <taxon>Eukaryota</taxon>
        <taxon>Viridiplantae</taxon>
        <taxon>Streptophyta</taxon>
        <taxon>Embryophyta</taxon>
        <taxon>Tracheophyta</taxon>
        <taxon>Spermatophyta</taxon>
        <taxon>Magnoliopsida</taxon>
        <taxon>Liliopsida</taxon>
        <taxon>Asparagales</taxon>
        <taxon>Iridaceae</taxon>
        <taxon>Iridoideae</taxon>
        <taxon>Irideae</taxon>
        <taxon>Iris</taxon>
    </lineage>
</organism>
<evidence type="ECO:0000256" key="4">
    <source>
        <dbReference type="ARBA" id="ARBA00022729"/>
    </source>
</evidence>
<evidence type="ECO:0000256" key="6">
    <source>
        <dbReference type="ARBA" id="ARBA00023002"/>
    </source>
</evidence>
<dbReference type="FunFam" id="3.50.50.60:FF:000430">
    <property type="entry name" value="Farnesylcysteine lyase"/>
    <property type="match status" value="1"/>
</dbReference>
<keyword evidence="3" id="KW-0285">Flavoprotein</keyword>
<dbReference type="GO" id="GO:0030328">
    <property type="term" value="P:prenylcysteine catabolic process"/>
    <property type="evidence" value="ECO:0007669"/>
    <property type="project" value="InterPro"/>
</dbReference>
<comment type="caution">
    <text evidence="10">The sequence shown here is derived from an EMBL/GenBank/DDBJ whole genome shotgun (WGS) entry which is preliminary data.</text>
</comment>
<dbReference type="SUPFAM" id="SSF51905">
    <property type="entry name" value="FAD/NAD(P)-binding domain"/>
    <property type="match status" value="1"/>
</dbReference>
<feature type="signal peptide" evidence="8">
    <location>
        <begin position="1"/>
        <end position="34"/>
    </location>
</feature>
<dbReference type="GO" id="GO:0001735">
    <property type="term" value="F:prenylcysteine oxidase activity"/>
    <property type="evidence" value="ECO:0007669"/>
    <property type="project" value="InterPro"/>
</dbReference>
<dbReference type="Pfam" id="PF13450">
    <property type="entry name" value="NAD_binding_8"/>
    <property type="match status" value="1"/>
</dbReference>
<evidence type="ECO:0000313" key="10">
    <source>
        <dbReference type="EMBL" id="KAJ6798338.1"/>
    </source>
</evidence>
<comment type="similarity">
    <text evidence="2">Belongs to the prenylcysteine oxidase family.</text>
</comment>
<evidence type="ECO:0000313" key="11">
    <source>
        <dbReference type="Proteomes" id="UP001140949"/>
    </source>
</evidence>
<evidence type="ECO:0000256" key="1">
    <source>
        <dbReference type="ARBA" id="ARBA00001974"/>
    </source>
</evidence>
<dbReference type="GO" id="GO:0016829">
    <property type="term" value="F:lyase activity"/>
    <property type="evidence" value="ECO:0007669"/>
    <property type="project" value="UniProtKB-KW"/>
</dbReference>
<dbReference type="InterPro" id="IPR010795">
    <property type="entry name" value="Prenylcys_lyase"/>
</dbReference>
<dbReference type="EMBL" id="JANAVB010040220">
    <property type="protein sequence ID" value="KAJ6798338.1"/>
    <property type="molecule type" value="Genomic_DNA"/>
</dbReference>
<reference evidence="10" key="2">
    <citation type="submission" date="2023-04" db="EMBL/GenBank/DDBJ databases">
        <authorList>
            <person name="Bruccoleri R.E."/>
            <person name="Oakeley E.J."/>
            <person name="Faust A.-M."/>
            <person name="Dessus-Babus S."/>
            <person name="Altorfer M."/>
            <person name="Burckhardt D."/>
            <person name="Oertli M."/>
            <person name="Naumann U."/>
            <person name="Petersen F."/>
            <person name="Wong J."/>
        </authorList>
    </citation>
    <scope>NUCLEOTIDE SEQUENCE</scope>
    <source>
        <strain evidence="10">GSM-AAB239-AS_SAM_17_03QT</strain>
        <tissue evidence="10">Leaf</tissue>
    </source>
</reference>
<dbReference type="PANTHER" id="PTHR15944:SF0">
    <property type="entry name" value="PRENYLCYSTEINE LYASE DOMAIN-CONTAINING PROTEIN"/>
    <property type="match status" value="1"/>
</dbReference>
<accession>A0AAX6E2S6</accession>
<feature type="chain" id="PRO_5043904170" evidence="8">
    <location>
        <begin position="35"/>
        <end position="418"/>
    </location>
</feature>
<keyword evidence="10" id="KW-0456">Lyase</keyword>
<evidence type="ECO:0000256" key="5">
    <source>
        <dbReference type="ARBA" id="ARBA00022827"/>
    </source>
</evidence>
<feature type="domain" description="Prenylcysteine lyase" evidence="9">
    <location>
        <begin position="148"/>
        <end position="379"/>
    </location>
</feature>
<dbReference type="GO" id="GO:0030327">
    <property type="term" value="P:prenylated protein catabolic process"/>
    <property type="evidence" value="ECO:0007669"/>
    <property type="project" value="TreeGrafter"/>
</dbReference>
<gene>
    <name evidence="10" type="ORF">M6B38_211455</name>
</gene>
<keyword evidence="11" id="KW-1185">Reference proteome</keyword>
<keyword evidence="6" id="KW-0560">Oxidoreductase</keyword>
<evidence type="ECO:0000259" key="9">
    <source>
        <dbReference type="Pfam" id="PF07156"/>
    </source>
</evidence>
<dbReference type="Proteomes" id="UP001140949">
    <property type="component" value="Unassembled WGS sequence"/>
</dbReference>
<proteinExistence type="inferred from homology"/>
<protein>
    <submittedName>
        <fullName evidence="10">Farnesylcysteine lyase</fullName>
    </submittedName>
</protein>